<evidence type="ECO:0000313" key="2">
    <source>
        <dbReference type="Proteomes" id="UP000001472"/>
    </source>
</evidence>
<gene>
    <name evidence="1" type="ordered locus">BCG_0748</name>
</gene>
<dbReference type="Proteomes" id="UP000001472">
    <property type="component" value="Chromosome"/>
</dbReference>
<protein>
    <submittedName>
        <fullName evidence="1">Uncharacterized protein</fullName>
    </submittedName>
</protein>
<proteinExistence type="predicted"/>
<dbReference type="AlphaFoldDB" id="A0A0H3M4A2"/>
<evidence type="ECO:0000313" key="1">
    <source>
        <dbReference type="EMBL" id="CAL70734.1"/>
    </source>
</evidence>
<organism evidence="1 2">
    <name type="scientific">Mycobacterium bovis (strain BCG / Pasteur 1173P2)</name>
    <dbReference type="NCBI Taxonomy" id="410289"/>
    <lineage>
        <taxon>Bacteria</taxon>
        <taxon>Bacillati</taxon>
        <taxon>Actinomycetota</taxon>
        <taxon>Actinomycetes</taxon>
        <taxon>Mycobacteriales</taxon>
        <taxon>Mycobacteriaceae</taxon>
        <taxon>Mycobacterium</taxon>
        <taxon>Mycobacterium tuberculosis complex</taxon>
    </lineage>
</organism>
<sequence>MLRRKDTSRRCVQADDVRCVQLVQDPRRGRVELGGYRAELTVGRRAAVNCQRPQYGADGWPVRLGCGVGGAARGDQR</sequence>
<accession>A0A0H3M4A2</accession>
<dbReference type="KEGG" id="mbb:BCG_0748"/>
<reference evidence="1 2" key="1">
    <citation type="journal article" date="2007" name="Proc. Natl. Acad. Sci. U.S.A.">
        <title>Genome plasticity of BCG and impact on vaccine efficacy.</title>
        <authorList>
            <person name="Brosch R."/>
            <person name="Gordon S.V."/>
            <person name="Garnier T."/>
            <person name="Eiglmeier K."/>
            <person name="Frigui W."/>
            <person name="Valenti P."/>
            <person name="Dos Santos S."/>
            <person name="Duthoy S."/>
            <person name="Lacroix C."/>
            <person name="Garcia-Pelayo C."/>
            <person name="Inwald J.K."/>
            <person name="Golby P."/>
            <person name="Garcia J.N."/>
            <person name="Hewinson R.G."/>
            <person name="Behr M.A."/>
            <person name="Quail M.A."/>
            <person name="Churcher C."/>
            <person name="Barrell B.G."/>
            <person name="Parkhill J."/>
            <person name="Cole S.T."/>
        </authorList>
    </citation>
    <scope>NUCLEOTIDE SEQUENCE [LARGE SCALE GENOMIC DNA]</scope>
    <source>
        <strain evidence="2">BCG / Pasteur 1173P2</strain>
    </source>
</reference>
<dbReference type="EMBL" id="AM408590">
    <property type="protein sequence ID" value="CAL70734.1"/>
    <property type="molecule type" value="Genomic_DNA"/>
</dbReference>
<name>A0A0H3M4A2_MYCBP</name>
<dbReference type="HOGENOM" id="CLU_180741_0_0_11"/>